<dbReference type="RefSeq" id="WP_143918963.1">
    <property type="nucleotide sequence ID" value="NZ_CANMIK010000102.1"/>
</dbReference>
<dbReference type="EMBL" id="VLNR01000107">
    <property type="protein sequence ID" value="TSE03516.1"/>
    <property type="molecule type" value="Genomic_DNA"/>
</dbReference>
<name>A0A554VB08_9FLAO</name>
<reference evidence="1 2" key="1">
    <citation type="submission" date="2019-07" db="EMBL/GenBank/DDBJ databases">
        <title>The draft genome sequence of Aquimarina algiphila M91.</title>
        <authorList>
            <person name="Meng X."/>
        </authorList>
    </citation>
    <scope>NUCLEOTIDE SEQUENCE [LARGE SCALE GENOMIC DNA]</scope>
    <source>
        <strain evidence="1 2">M91</strain>
    </source>
</reference>
<evidence type="ECO:0000313" key="1">
    <source>
        <dbReference type="EMBL" id="TSE03516.1"/>
    </source>
</evidence>
<dbReference type="AlphaFoldDB" id="A0A554VB08"/>
<organism evidence="1 2">
    <name type="scientific">Aquimarina algiphila</name>
    <dbReference type="NCBI Taxonomy" id="2047982"/>
    <lineage>
        <taxon>Bacteria</taxon>
        <taxon>Pseudomonadati</taxon>
        <taxon>Bacteroidota</taxon>
        <taxon>Flavobacteriia</taxon>
        <taxon>Flavobacteriales</taxon>
        <taxon>Flavobacteriaceae</taxon>
        <taxon>Aquimarina</taxon>
    </lineage>
</organism>
<dbReference type="Proteomes" id="UP000318833">
    <property type="component" value="Unassembled WGS sequence"/>
</dbReference>
<evidence type="ECO:0000313" key="2">
    <source>
        <dbReference type="Proteomes" id="UP000318833"/>
    </source>
</evidence>
<keyword evidence="2" id="KW-1185">Reference proteome</keyword>
<sequence length="196" mass="22343">MMKNNFFLVLSFISRKNKNYIITTAMICAAVFFGDTIMAQNESYTSVPARRKSRLTIDGVSYVGRPSLITHFSPGKQSSFTVNYEFSTNFHAEIEGHYYLYDLMDVFIVSFIVPISTKQYVSDRLYLFTGGEVEFTRSFNYGAEPIPPIFKMINGVGYDVNANFSLEVKQDLNFNTTTLAPFSNPNMFSVKGKFKF</sequence>
<gene>
    <name evidence="1" type="ORF">FOF46_29105</name>
</gene>
<dbReference type="OrthoDB" id="1178092at2"/>
<proteinExistence type="predicted"/>
<protein>
    <submittedName>
        <fullName evidence="1">Uncharacterized protein</fullName>
    </submittedName>
</protein>
<comment type="caution">
    <text evidence="1">The sequence shown here is derived from an EMBL/GenBank/DDBJ whole genome shotgun (WGS) entry which is preliminary data.</text>
</comment>
<accession>A0A554VB08</accession>